<feature type="region of interest" description="Disordered" evidence="1">
    <location>
        <begin position="64"/>
        <end position="107"/>
    </location>
</feature>
<evidence type="ECO:0000313" key="2">
    <source>
        <dbReference type="EMBL" id="QHS88809.1"/>
    </source>
</evidence>
<accession>A0A6C0BB62</accession>
<organism evidence="2">
    <name type="scientific">viral metagenome</name>
    <dbReference type="NCBI Taxonomy" id="1070528"/>
    <lineage>
        <taxon>unclassified sequences</taxon>
        <taxon>metagenomes</taxon>
        <taxon>organismal metagenomes</taxon>
    </lineage>
</organism>
<proteinExistence type="predicted"/>
<feature type="compositionally biased region" description="Acidic residues" evidence="1">
    <location>
        <begin position="165"/>
        <end position="174"/>
    </location>
</feature>
<feature type="region of interest" description="Disordered" evidence="1">
    <location>
        <begin position="1"/>
        <end position="34"/>
    </location>
</feature>
<evidence type="ECO:0000256" key="1">
    <source>
        <dbReference type="SAM" id="MobiDB-lite"/>
    </source>
</evidence>
<feature type="compositionally biased region" description="Basic residues" evidence="1">
    <location>
        <begin position="1"/>
        <end position="24"/>
    </location>
</feature>
<name>A0A6C0BB62_9ZZZZ</name>
<dbReference type="EMBL" id="MN739102">
    <property type="protein sequence ID" value="QHS88809.1"/>
    <property type="molecule type" value="Genomic_DNA"/>
</dbReference>
<reference evidence="2" key="1">
    <citation type="journal article" date="2020" name="Nature">
        <title>Giant virus diversity and host interactions through global metagenomics.</title>
        <authorList>
            <person name="Schulz F."/>
            <person name="Roux S."/>
            <person name="Paez-Espino D."/>
            <person name="Jungbluth S."/>
            <person name="Walsh D.A."/>
            <person name="Denef V.J."/>
            <person name="McMahon K.D."/>
            <person name="Konstantinidis K.T."/>
            <person name="Eloe-Fadrosh E.A."/>
            <person name="Kyrpides N.C."/>
            <person name="Woyke T."/>
        </authorList>
    </citation>
    <scope>NUCLEOTIDE SEQUENCE</scope>
    <source>
        <strain evidence="2">GVMAG-M-3300010158-59</strain>
    </source>
</reference>
<sequence length="292" mass="31742">MKLTKGKLTKLYGKKRQSRKRYKKNKGETQSKTFRKRRFLDMHNRTLKHMLYGGANTNVVRTTVANDPLSPSSNPLSSTSSLLASTQSSTPTNEQLSSKSSSSTLPLYPLSATNEQLSSEPSQLVTIAPSIQTPLSSNSTSQSGDSGEIEMKELNIPTVLKNDQGELETDVEEEKQDKEKPSSSQPSLLSSPFSEEQSMKQRESKLHAETASDGSLIALKDNIALATVIPPYQQYDTDDSTFALGRAVEALADYMVKRILNASPSVAPLVSAAEKQAEQAAIAAPLTSSEDE</sequence>
<feature type="region of interest" description="Disordered" evidence="1">
    <location>
        <begin position="155"/>
        <end position="209"/>
    </location>
</feature>
<feature type="compositionally biased region" description="Basic and acidic residues" evidence="1">
    <location>
        <begin position="197"/>
        <end position="209"/>
    </location>
</feature>
<dbReference type="AlphaFoldDB" id="A0A6C0BB62"/>
<feature type="compositionally biased region" description="Low complexity" evidence="1">
    <location>
        <begin position="68"/>
        <end position="107"/>
    </location>
</feature>
<protein>
    <submittedName>
        <fullName evidence="2">Uncharacterized protein</fullName>
    </submittedName>
</protein>
<feature type="compositionally biased region" description="Low complexity" evidence="1">
    <location>
        <begin position="182"/>
        <end position="196"/>
    </location>
</feature>